<accession>A0A1G8H203</accession>
<sequence>MKKTSTIIILGAAVLAVLTGGYVYYQHKFVSGPSVEGTPIKEKQISFEGDGRFHNDTKIAFVGSSVTEGTGASVPDKRWTERFTSVLQQEYPDLESKNFGLDGFSTKNIIEEGITKEVTAYEPTLIIFETAALNDFSRLDIRATKENIDTIMETFESELPETHVIIQPSNQRRNGEKYTNNGMTYPEYVKETELHIKENGWEYIDFWPYFDKIYERTSITVGDTLNVDGIHPNDLGNKLWAEALLDYFSNQATENKEK</sequence>
<evidence type="ECO:0000313" key="3">
    <source>
        <dbReference type="EMBL" id="SDI00695.1"/>
    </source>
</evidence>
<evidence type="ECO:0000313" key="4">
    <source>
        <dbReference type="Proteomes" id="UP000199017"/>
    </source>
</evidence>
<dbReference type="PANTHER" id="PTHR30383:SF28">
    <property type="entry name" value="LIPASE_ACYLHYDROLASE"/>
    <property type="match status" value="1"/>
</dbReference>
<dbReference type="CDD" id="cd00229">
    <property type="entry name" value="SGNH_hydrolase"/>
    <property type="match status" value="1"/>
</dbReference>
<protein>
    <submittedName>
        <fullName evidence="3">Lysophospholipase L1</fullName>
    </submittedName>
</protein>
<dbReference type="InterPro" id="IPR013830">
    <property type="entry name" value="SGNH_hydro"/>
</dbReference>
<dbReference type="Pfam" id="PF13472">
    <property type="entry name" value="Lipase_GDSL_2"/>
    <property type="match status" value="1"/>
</dbReference>
<dbReference type="GO" id="GO:0004622">
    <property type="term" value="F:phosphatidylcholine lysophospholipase activity"/>
    <property type="evidence" value="ECO:0007669"/>
    <property type="project" value="TreeGrafter"/>
</dbReference>
<gene>
    <name evidence="3" type="ORF">SAMN05216352_10473</name>
</gene>
<feature type="transmembrane region" description="Helical" evidence="1">
    <location>
        <begin position="7"/>
        <end position="25"/>
    </location>
</feature>
<keyword evidence="4" id="KW-1185">Reference proteome</keyword>
<dbReference type="AlphaFoldDB" id="A0A1G8H203"/>
<dbReference type="PANTHER" id="PTHR30383">
    <property type="entry name" value="THIOESTERASE 1/PROTEASE 1/LYSOPHOSPHOLIPASE L1"/>
    <property type="match status" value="1"/>
</dbReference>
<dbReference type="Proteomes" id="UP000199017">
    <property type="component" value="Unassembled WGS sequence"/>
</dbReference>
<evidence type="ECO:0000259" key="2">
    <source>
        <dbReference type="Pfam" id="PF13472"/>
    </source>
</evidence>
<dbReference type="Gene3D" id="3.40.50.1110">
    <property type="entry name" value="SGNH hydrolase"/>
    <property type="match status" value="1"/>
</dbReference>
<dbReference type="InterPro" id="IPR051532">
    <property type="entry name" value="Ester_Hydrolysis_Enzymes"/>
</dbReference>
<evidence type="ECO:0000256" key="1">
    <source>
        <dbReference type="SAM" id="Phobius"/>
    </source>
</evidence>
<dbReference type="STRING" id="930129.SAMN05216352_10473"/>
<organism evidence="3 4">
    <name type="scientific">Alteribacillus bidgolensis</name>
    <dbReference type="NCBI Taxonomy" id="930129"/>
    <lineage>
        <taxon>Bacteria</taxon>
        <taxon>Bacillati</taxon>
        <taxon>Bacillota</taxon>
        <taxon>Bacilli</taxon>
        <taxon>Bacillales</taxon>
        <taxon>Bacillaceae</taxon>
        <taxon>Alteribacillus</taxon>
    </lineage>
</organism>
<keyword evidence="1" id="KW-0812">Transmembrane</keyword>
<keyword evidence="1" id="KW-0472">Membrane</keyword>
<proteinExistence type="predicted"/>
<reference evidence="3 4" key="1">
    <citation type="submission" date="2016-10" db="EMBL/GenBank/DDBJ databases">
        <authorList>
            <person name="de Groot N.N."/>
        </authorList>
    </citation>
    <scope>NUCLEOTIDE SEQUENCE [LARGE SCALE GENOMIC DNA]</scope>
    <source>
        <strain evidence="4">P4B,CCM 7963,CECT 7998,DSM 25260,IBRC-M 10614,KCTC 13821</strain>
    </source>
</reference>
<feature type="domain" description="SGNH hydrolase-type esterase" evidence="2">
    <location>
        <begin position="61"/>
        <end position="239"/>
    </location>
</feature>
<dbReference type="InterPro" id="IPR036514">
    <property type="entry name" value="SGNH_hydro_sf"/>
</dbReference>
<dbReference type="EMBL" id="FNDU01000004">
    <property type="protein sequence ID" value="SDI00695.1"/>
    <property type="molecule type" value="Genomic_DNA"/>
</dbReference>
<name>A0A1G8H203_9BACI</name>
<dbReference type="SUPFAM" id="SSF52266">
    <property type="entry name" value="SGNH hydrolase"/>
    <property type="match status" value="1"/>
</dbReference>
<keyword evidence="1" id="KW-1133">Transmembrane helix</keyword>